<evidence type="ECO:0000256" key="5">
    <source>
        <dbReference type="ARBA" id="ARBA00023242"/>
    </source>
</evidence>
<gene>
    <name evidence="8" type="ORF">QBC35DRAFT_491960</name>
</gene>
<dbReference type="AlphaFoldDB" id="A0AAN6WX45"/>
<dbReference type="EMBL" id="MU864371">
    <property type="protein sequence ID" value="KAK4189859.1"/>
    <property type="molecule type" value="Genomic_DNA"/>
</dbReference>
<dbReference type="GO" id="GO:0071765">
    <property type="term" value="P:nuclear inner membrane organization"/>
    <property type="evidence" value="ECO:0007669"/>
    <property type="project" value="InterPro"/>
</dbReference>
<feature type="region of interest" description="Disordered" evidence="6">
    <location>
        <begin position="609"/>
        <end position="637"/>
    </location>
</feature>
<evidence type="ECO:0000259" key="7">
    <source>
        <dbReference type="Pfam" id="PF09779"/>
    </source>
</evidence>
<keyword evidence="4" id="KW-0472">Membrane</keyword>
<proteinExistence type="predicted"/>
<dbReference type="Pfam" id="PF09779">
    <property type="entry name" value="Ima1_N"/>
    <property type="match status" value="1"/>
</dbReference>
<dbReference type="PANTHER" id="PTHR28538:SF1">
    <property type="entry name" value="INTEGRAL INNER NUCLEAR MEMBRANE PROTEIN IMA1"/>
    <property type="match status" value="1"/>
</dbReference>
<accession>A0AAN6WX45</accession>
<evidence type="ECO:0000256" key="1">
    <source>
        <dbReference type="ARBA" id="ARBA00004473"/>
    </source>
</evidence>
<dbReference type="GO" id="GO:0044732">
    <property type="term" value="C:mitotic spindle pole body"/>
    <property type="evidence" value="ECO:0007669"/>
    <property type="project" value="TreeGrafter"/>
</dbReference>
<dbReference type="InterPro" id="IPR042321">
    <property type="entry name" value="Ima1"/>
</dbReference>
<feature type="region of interest" description="Disordered" evidence="6">
    <location>
        <begin position="339"/>
        <end position="370"/>
    </location>
</feature>
<dbReference type="GO" id="GO:0034992">
    <property type="term" value="C:microtubule organizing center attachment site"/>
    <property type="evidence" value="ECO:0007669"/>
    <property type="project" value="TreeGrafter"/>
</dbReference>
<keyword evidence="3" id="KW-1133">Transmembrane helix</keyword>
<comment type="caution">
    <text evidence="8">The sequence shown here is derived from an EMBL/GenBank/DDBJ whole genome shotgun (WGS) entry which is preliminary data.</text>
</comment>
<dbReference type="Proteomes" id="UP001302126">
    <property type="component" value="Unassembled WGS sequence"/>
</dbReference>
<keyword evidence="5" id="KW-0539">Nucleus</keyword>
<dbReference type="GO" id="GO:0034506">
    <property type="term" value="C:chromosome, centromeric core domain"/>
    <property type="evidence" value="ECO:0007669"/>
    <property type="project" value="TreeGrafter"/>
</dbReference>
<dbReference type="InterPro" id="IPR018617">
    <property type="entry name" value="Ima1_N"/>
</dbReference>
<keyword evidence="9" id="KW-1185">Reference proteome</keyword>
<reference evidence="8" key="1">
    <citation type="journal article" date="2023" name="Mol. Phylogenet. Evol.">
        <title>Genome-scale phylogeny and comparative genomics of the fungal order Sordariales.</title>
        <authorList>
            <person name="Hensen N."/>
            <person name="Bonometti L."/>
            <person name="Westerberg I."/>
            <person name="Brannstrom I.O."/>
            <person name="Guillou S."/>
            <person name="Cros-Aarteil S."/>
            <person name="Calhoun S."/>
            <person name="Haridas S."/>
            <person name="Kuo A."/>
            <person name="Mondo S."/>
            <person name="Pangilinan J."/>
            <person name="Riley R."/>
            <person name="LaButti K."/>
            <person name="Andreopoulos B."/>
            <person name="Lipzen A."/>
            <person name="Chen C."/>
            <person name="Yan M."/>
            <person name="Daum C."/>
            <person name="Ng V."/>
            <person name="Clum A."/>
            <person name="Steindorff A."/>
            <person name="Ohm R.A."/>
            <person name="Martin F."/>
            <person name="Silar P."/>
            <person name="Natvig D.O."/>
            <person name="Lalanne C."/>
            <person name="Gautier V."/>
            <person name="Ament-Velasquez S.L."/>
            <person name="Kruys A."/>
            <person name="Hutchinson M.I."/>
            <person name="Powell A.J."/>
            <person name="Barry K."/>
            <person name="Miller A.N."/>
            <person name="Grigoriev I.V."/>
            <person name="Debuchy R."/>
            <person name="Gladieux P."/>
            <person name="Hiltunen Thoren M."/>
            <person name="Johannesson H."/>
        </authorList>
    </citation>
    <scope>NUCLEOTIDE SEQUENCE</scope>
    <source>
        <strain evidence="8">PSN309</strain>
    </source>
</reference>
<reference evidence="8" key="2">
    <citation type="submission" date="2023-05" db="EMBL/GenBank/DDBJ databases">
        <authorList>
            <consortium name="Lawrence Berkeley National Laboratory"/>
            <person name="Steindorff A."/>
            <person name="Hensen N."/>
            <person name="Bonometti L."/>
            <person name="Westerberg I."/>
            <person name="Brannstrom I.O."/>
            <person name="Guillou S."/>
            <person name="Cros-Aarteil S."/>
            <person name="Calhoun S."/>
            <person name="Haridas S."/>
            <person name="Kuo A."/>
            <person name="Mondo S."/>
            <person name="Pangilinan J."/>
            <person name="Riley R."/>
            <person name="Labutti K."/>
            <person name="Andreopoulos B."/>
            <person name="Lipzen A."/>
            <person name="Chen C."/>
            <person name="Yanf M."/>
            <person name="Daum C."/>
            <person name="Ng V."/>
            <person name="Clum A."/>
            <person name="Ohm R."/>
            <person name="Martin F."/>
            <person name="Silar P."/>
            <person name="Natvig D."/>
            <person name="Lalanne C."/>
            <person name="Gautier V."/>
            <person name="Ament-Velasquez S.L."/>
            <person name="Kruys A."/>
            <person name="Hutchinson M.I."/>
            <person name="Powell A.J."/>
            <person name="Barry K."/>
            <person name="Miller A.N."/>
            <person name="Grigoriev I.V."/>
            <person name="Debuchy R."/>
            <person name="Gladieux P."/>
            <person name="Thoren M.H."/>
            <person name="Johannesson H."/>
        </authorList>
    </citation>
    <scope>NUCLEOTIDE SEQUENCE</scope>
    <source>
        <strain evidence="8">PSN309</strain>
    </source>
</reference>
<protein>
    <submittedName>
        <fullName evidence="8">Integral inner nuclear membrane protein ima1</fullName>
    </submittedName>
</protein>
<organism evidence="8 9">
    <name type="scientific">Podospora australis</name>
    <dbReference type="NCBI Taxonomy" id="1536484"/>
    <lineage>
        <taxon>Eukaryota</taxon>
        <taxon>Fungi</taxon>
        <taxon>Dikarya</taxon>
        <taxon>Ascomycota</taxon>
        <taxon>Pezizomycotina</taxon>
        <taxon>Sordariomycetes</taxon>
        <taxon>Sordariomycetidae</taxon>
        <taxon>Sordariales</taxon>
        <taxon>Podosporaceae</taxon>
        <taxon>Podospora</taxon>
    </lineage>
</organism>
<feature type="domain" description="Ima1 N-terminal" evidence="7">
    <location>
        <begin position="10"/>
        <end position="139"/>
    </location>
</feature>
<dbReference type="GO" id="GO:0005637">
    <property type="term" value="C:nuclear inner membrane"/>
    <property type="evidence" value="ECO:0007669"/>
    <property type="project" value="UniProtKB-SubCell"/>
</dbReference>
<evidence type="ECO:0000256" key="3">
    <source>
        <dbReference type="ARBA" id="ARBA00022989"/>
    </source>
</evidence>
<evidence type="ECO:0000256" key="4">
    <source>
        <dbReference type="ARBA" id="ARBA00023136"/>
    </source>
</evidence>
<comment type="subcellular location">
    <subcellularLocation>
        <location evidence="1">Nucleus inner membrane</location>
        <topology evidence="1">Multi-pass membrane protein</topology>
    </subcellularLocation>
</comment>
<feature type="region of interest" description="Disordered" evidence="6">
    <location>
        <begin position="387"/>
        <end position="411"/>
    </location>
</feature>
<evidence type="ECO:0000256" key="6">
    <source>
        <dbReference type="SAM" id="MobiDB-lite"/>
    </source>
</evidence>
<feature type="region of interest" description="Disordered" evidence="6">
    <location>
        <begin position="46"/>
        <end position="76"/>
    </location>
</feature>
<evidence type="ECO:0000313" key="9">
    <source>
        <dbReference type="Proteomes" id="UP001302126"/>
    </source>
</evidence>
<name>A0AAN6WX45_9PEZI</name>
<evidence type="ECO:0000256" key="2">
    <source>
        <dbReference type="ARBA" id="ARBA00022692"/>
    </source>
</evidence>
<dbReference type="PANTHER" id="PTHR28538">
    <property type="entry name" value="INTEGRAL INNER NUCLEAR MEMBRANE PROTEIN IMA1"/>
    <property type="match status" value="1"/>
</dbReference>
<keyword evidence="2" id="KW-0812">Transmembrane</keyword>
<evidence type="ECO:0000313" key="8">
    <source>
        <dbReference type="EMBL" id="KAK4189859.1"/>
    </source>
</evidence>
<sequence>MSRLLRTRYLTCFYCGRRSNIPFDRNTRHFECMYCEADNYLDEHGEIADPPVATDKEASPAPQYTVPRATSPEAPSDGNDPIFCNTCLKNQHLLSASLAQYLPDPDDPDYEEAERNLDRFRKTQERLYPQICADCEPKVRQRLEHAAYTAKTDALRRMIDRNSKIRRKVEPSGWLELLDKLGRWLWTSGLVLQLVWHVSVIHAIVSTRPDILLGRPAIKTIVDISNPLIHRLPSAEWLVRWSAYSTVAGVWWNTRFPQVIRGFTKHVSGIRRWYFCQSMAVVLRVALYIAFGPTGIEGERLDDDLGLHALVAGFGILIFITSTTAIHTKVAPLFEPQPQQPLRLYDTPKRPSPKQRPVSSGKGANTPKPDAIKSLVELLDEIDEISRSPTLASPEPPSPTSSPGSTFTRRREAPMGFPHTLAAQQLSSDLQKIDSLNLAGGSSFNTIQRPRPDRVYSAEMDWSPTTGTTAPQQSQYRAFNTQGQRTNQGFGEAPVEPRKGAFWYRVPEAPKTPAEKMRNPMLGKGRLRVSPVVQQQDQRQEIKFRGQDKTQLARETALVTRAEEENGVGVTFAEPSFFAEKIVRTTNDDPRNKLTDLFSGSFKLDEELQQQQEGADKKEGWFGKLVGGNGGSVKKRE</sequence>